<dbReference type="EMBL" id="VSSQ01043928">
    <property type="protein sequence ID" value="MPM97693.1"/>
    <property type="molecule type" value="Genomic_DNA"/>
</dbReference>
<proteinExistence type="predicted"/>
<dbReference type="AlphaFoldDB" id="A0A645EA55"/>
<evidence type="ECO:0000313" key="1">
    <source>
        <dbReference type="EMBL" id="MPM97693.1"/>
    </source>
</evidence>
<name>A0A645EA55_9ZZZZ</name>
<organism evidence="1">
    <name type="scientific">bioreactor metagenome</name>
    <dbReference type="NCBI Taxonomy" id="1076179"/>
    <lineage>
        <taxon>unclassified sequences</taxon>
        <taxon>metagenomes</taxon>
        <taxon>ecological metagenomes</taxon>
    </lineage>
</organism>
<gene>
    <name evidence="1" type="ORF">SDC9_144870</name>
</gene>
<comment type="caution">
    <text evidence="1">The sequence shown here is derived from an EMBL/GenBank/DDBJ whole genome shotgun (WGS) entry which is preliminary data.</text>
</comment>
<sequence>MEEESQQIFPCKFRVVGELAEQGELEPVLLQIELSLKVSAHRLPAPAVPVTAHIKPFNPFCGKVLQICLHEGKTCKAMEVVVIVTDCEKEGK</sequence>
<protein>
    <submittedName>
        <fullName evidence="1">Uncharacterized protein</fullName>
    </submittedName>
</protein>
<reference evidence="1" key="1">
    <citation type="submission" date="2019-08" db="EMBL/GenBank/DDBJ databases">
        <authorList>
            <person name="Kucharzyk K."/>
            <person name="Murdoch R.W."/>
            <person name="Higgins S."/>
            <person name="Loffler F."/>
        </authorList>
    </citation>
    <scope>NUCLEOTIDE SEQUENCE</scope>
</reference>
<accession>A0A645EA55</accession>